<dbReference type="InterPro" id="IPR032474">
    <property type="entry name" value="Argonaute_N"/>
</dbReference>
<protein>
    <submittedName>
        <fullName evidence="3">Protein argonaute 10</fullName>
    </submittedName>
</protein>
<evidence type="ECO:0000259" key="2">
    <source>
        <dbReference type="Pfam" id="PF16486"/>
    </source>
</evidence>
<name>A0ABD3E213_9LAMI</name>
<evidence type="ECO:0000313" key="4">
    <source>
        <dbReference type="Proteomes" id="UP001632038"/>
    </source>
</evidence>
<dbReference type="AlphaFoldDB" id="A0ABD3E213"/>
<gene>
    <name evidence="3" type="primary">AGO10_4</name>
    <name evidence="3" type="ORF">CASFOL_007588</name>
</gene>
<dbReference type="Proteomes" id="UP001632038">
    <property type="component" value="Unassembled WGS sequence"/>
</dbReference>
<accession>A0ABD3E213</accession>
<dbReference type="Pfam" id="PF16486">
    <property type="entry name" value="ArgoN"/>
    <property type="match status" value="1"/>
</dbReference>
<dbReference type="EMBL" id="JAVIJP010000008">
    <property type="protein sequence ID" value="KAL3648164.1"/>
    <property type="molecule type" value="Genomic_DNA"/>
</dbReference>
<sequence length="89" mass="10017">MESRNRGRRRGRTNGRKGLNFLDRPGFGQLGTKCIVKANHFLAELPEKDLNQYDVTITPEASSRAINRSIIAELVKTYKESDLGMKLPA</sequence>
<comment type="caution">
    <text evidence="3">The sequence shown here is derived from an EMBL/GenBank/DDBJ whole genome shotgun (WGS) entry which is preliminary data.</text>
</comment>
<evidence type="ECO:0000313" key="3">
    <source>
        <dbReference type="EMBL" id="KAL3648164.1"/>
    </source>
</evidence>
<proteinExistence type="predicted"/>
<evidence type="ECO:0000256" key="1">
    <source>
        <dbReference type="SAM" id="MobiDB-lite"/>
    </source>
</evidence>
<reference evidence="4" key="1">
    <citation type="journal article" date="2024" name="IScience">
        <title>Strigolactones Initiate the Formation of Haustorium-like Structures in Castilleja.</title>
        <authorList>
            <person name="Buerger M."/>
            <person name="Peterson D."/>
            <person name="Chory J."/>
        </authorList>
    </citation>
    <scope>NUCLEOTIDE SEQUENCE [LARGE SCALE GENOMIC DNA]</scope>
</reference>
<keyword evidence="4" id="KW-1185">Reference proteome</keyword>
<feature type="domain" description="Protein argonaute N-terminal" evidence="2">
    <location>
        <begin position="32"/>
        <end position="89"/>
    </location>
</feature>
<feature type="compositionally biased region" description="Basic residues" evidence="1">
    <location>
        <begin position="1"/>
        <end position="15"/>
    </location>
</feature>
<feature type="region of interest" description="Disordered" evidence="1">
    <location>
        <begin position="1"/>
        <end position="22"/>
    </location>
</feature>
<organism evidence="3 4">
    <name type="scientific">Castilleja foliolosa</name>
    <dbReference type="NCBI Taxonomy" id="1961234"/>
    <lineage>
        <taxon>Eukaryota</taxon>
        <taxon>Viridiplantae</taxon>
        <taxon>Streptophyta</taxon>
        <taxon>Embryophyta</taxon>
        <taxon>Tracheophyta</taxon>
        <taxon>Spermatophyta</taxon>
        <taxon>Magnoliopsida</taxon>
        <taxon>eudicotyledons</taxon>
        <taxon>Gunneridae</taxon>
        <taxon>Pentapetalae</taxon>
        <taxon>asterids</taxon>
        <taxon>lamiids</taxon>
        <taxon>Lamiales</taxon>
        <taxon>Orobanchaceae</taxon>
        <taxon>Pedicularideae</taxon>
        <taxon>Castillejinae</taxon>
        <taxon>Castilleja</taxon>
    </lineage>
</organism>